<protein>
    <submittedName>
        <fullName evidence="1">Uncharacterized protein</fullName>
    </submittedName>
</protein>
<sequence length="91" mass="9930">HLCYFSLSLQDQLVRGSPLSRGTPHHLTFVLPNEWLGTESDRLGEPPDGNLHPCVSTLNVLAAPLGANPETRFNNAGVVGVLKSLHDCRFQ</sequence>
<reference evidence="1 2" key="1">
    <citation type="journal article" date="2010" name="Mol. Plant Microbe Interact.">
        <title>Streptomyces scabies 87-22 contains a coronafacic acid-like biosynthetic cluster that contributes to plant-microbe interactions.</title>
        <authorList>
            <person name="Bignell D.R."/>
            <person name="Seipke R.F."/>
            <person name="Huguet-Tapia J.C."/>
            <person name="Chambers A.H."/>
            <person name="Parry R.J."/>
            <person name="Loria R."/>
        </authorList>
    </citation>
    <scope>NUCLEOTIDE SEQUENCE [LARGE SCALE GENOMIC DNA]</scope>
    <source>
        <strain evidence="1 2">87.22</strain>
    </source>
</reference>
<dbReference type="AlphaFoldDB" id="C9ZFC4"/>
<dbReference type="HOGENOM" id="CLU_2432366_0_0_11"/>
<dbReference type="Proteomes" id="UP000001444">
    <property type="component" value="Chromosome"/>
</dbReference>
<evidence type="ECO:0000313" key="2">
    <source>
        <dbReference type="Proteomes" id="UP000001444"/>
    </source>
</evidence>
<keyword evidence="2" id="KW-1185">Reference proteome</keyword>
<accession>C9ZFC4</accession>
<dbReference type="KEGG" id="scb:SCAB_48573"/>
<proteinExistence type="predicted"/>
<feature type="non-terminal residue" evidence="1">
    <location>
        <position position="1"/>
    </location>
</feature>
<organism evidence="1 2">
    <name type="scientific">Streptomyces scabiei (strain 87.22)</name>
    <dbReference type="NCBI Taxonomy" id="680198"/>
    <lineage>
        <taxon>Bacteria</taxon>
        <taxon>Bacillati</taxon>
        <taxon>Actinomycetota</taxon>
        <taxon>Actinomycetes</taxon>
        <taxon>Kitasatosporales</taxon>
        <taxon>Streptomycetaceae</taxon>
        <taxon>Streptomyces</taxon>
    </lineage>
</organism>
<dbReference type="EMBL" id="FN554889">
    <property type="protein sequence ID" value="CBG71910.1"/>
    <property type="molecule type" value="Genomic_DNA"/>
</dbReference>
<evidence type="ECO:0000313" key="1">
    <source>
        <dbReference type="EMBL" id="CBG71910.1"/>
    </source>
</evidence>
<name>C9ZFC4_STRSW</name>
<gene>
    <name evidence="1" type="ordered locus">SCAB_48573</name>
</gene>